<protein>
    <submittedName>
        <fullName evidence="3">Uncharacterized protein</fullName>
    </submittedName>
</protein>
<keyword evidence="4" id="KW-1185">Reference proteome</keyword>
<organism evidence="3 4">
    <name type="scientific">Heterodera trifolii</name>
    <dbReference type="NCBI Taxonomy" id="157864"/>
    <lineage>
        <taxon>Eukaryota</taxon>
        <taxon>Metazoa</taxon>
        <taxon>Ecdysozoa</taxon>
        <taxon>Nematoda</taxon>
        <taxon>Chromadorea</taxon>
        <taxon>Rhabditida</taxon>
        <taxon>Tylenchina</taxon>
        <taxon>Tylenchomorpha</taxon>
        <taxon>Tylenchoidea</taxon>
        <taxon>Heteroderidae</taxon>
        <taxon>Heteroderinae</taxon>
        <taxon>Heterodera</taxon>
    </lineage>
</organism>
<dbReference type="EMBL" id="JBICBT010000019">
    <property type="protein sequence ID" value="KAL3125851.1"/>
    <property type="molecule type" value="Genomic_DNA"/>
</dbReference>
<feature type="signal peptide" evidence="2">
    <location>
        <begin position="1"/>
        <end position="24"/>
    </location>
</feature>
<proteinExistence type="predicted"/>
<name>A0ABD2MEC9_9BILA</name>
<keyword evidence="1" id="KW-0472">Membrane</keyword>
<evidence type="ECO:0000313" key="4">
    <source>
        <dbReference type="Proteomes" id="UP001620626"/>
    </source>
</evidence>
<feature type="chain" id="PRO_5044852124" evidence="2">
    <location>
        <begin position="25"/>
        <end position="86"/>
    </location>
</feature>
<reference evidence="3 4" key="1">
    <citation type="submission" date="2024-10" db="EMBL/GenBank/DDBJ databases">
        <authorList>
            <person name="Kim D."/>
        </authorList>
    </citation>
    <scope>NUCLEOTIDE SEQUENCE [LARGE SCALE GENOMIC DNA]</scope>
    <source>
        <strain evidence="3">BH-2024</strain>
    </source>
</reference>
<comment type="caution">
    <text evidence="3">The sequence shown here is derived from an EMBL/GenBank/DDBJ whole genome shotgun (WGS) entry which is preliminary data.</text>
</comment>
<feature type="transmembrane region" description="Helical" evidence="1">
    <location>
        <begin position="62"/>
        <end position="83"/>
    </location>
</feature>
<keyword evidence="1" id="KW-0812">Transmembrane</keyword>
<dbReference type="AlphaFoldDB" id="A0ABD2MEC9"/>
<evidence type="ECO:0000256" key="2">
    <source>
        <dbReference type="SAM" id="SignalP"/>
    </source>
</evidence>
<keyword evidence="2" id="KW-0732">Signal</keyword>
<accession>A0ABD2MEC9</accession>
<gene>
    <name evidence="3" type="ORF">niasHT_003010</name>
</gene>
<dbReference type="Proteomes" id="UP001620626">
    <property type="component" value="Unassembled WGS sequence"/>
</dbReference>
<evidence type="ECO:0000256" key="1">
    <source>
        <dbReference type="SAM" id="Phobius"/>
    </source>
</evidence>
<sequence length="86" mass="9290">MFPRFVCPLIVMFLLMALFDNSWKCNVGAGLIPVPSTAPPKTVKPTAKSGAIGGVRVGQQLLLLPMPLFIALSLAVNYFHVLLPLQ</sequence>
<keyword evidence="1" id="KW-1133">Transmembrane helix</keyword>
<evidence type="ECO:0000313" key="3">
    <source>
        <dbReference type="EMBL" id="KAL3125851.1"/>
    </source>
</evidence>